<dbReference type="Pfam" id="PF00300">
    <property type="entry name" value="His_Phos_1"/>
    <property type="match status" value="1"/>
</dbReference>
<dbReference type="GO" id="GO:0004331">
    <property type="term" value="F:fructose-2,6-bisphosphate 2-phosphatase activity"/>
    <property type="evidence" value="ECO:0007669"/>
    <property type="project" value="TreeGrafter"/>
</dbReference>
<proteinExistence type="predicted"/>
<protein>
    <recommendedName>
        <fullName evidence="3">6-phosphofructo-2-kinase domain-containing protein</fullName>
    </recommendedName>
</protein>
<keyword evidence="1" id="KW-0547">Nucleotide-binding</keyword>
<dbReference type="GO" id="GO:0005524">
    <property type="term" value="F:ATP binding"/>
    <property type="evidence" value="ECO:0007669"/>
    <property type="project" value="UniProtKB-KW"/>
</dbReference>
<dbReference type="PANTHER" id="PTHR10606">
    <property type="entry name" value="6-PHOSPHOFRUCTO-2-KINASE/FRUCTOSE-2,6-BISPHOSPHATASE"/>
    <property type="match status" value="1"/>
</dbReference>
<name>A0A6U0F6K5_9CHLO</name>
<dbReference type="InterPro" id="IPR027417">
    <property type="entry name" value="P-loop_NTPase"/>
</dbReference>
<dbReference type="GO" id="GO:0006003">
    <property type="term" value="P:fructose 2,6-bisphosphate metabolic process"/>
    <property type="evidence" value="ECO:0007669"/>
    <property type="project" value="InterPro"/>
</dbReference>
<dbReference type="GO" id="GO:0006000">
    <property type="term" value="P:fructose metabolic process"/>
    <property type="evidence" value="ECO:0007669"/>
    <property type="project" value="InterPro"/>
</dbReference>
<dbReference type="PIRSF" id="PIRSF000709">
    <property type="entry name" value="6PFK_2-Ptase"/>
    <property type="match status" value="1"/>
</dbReference>
<evidence type="ECO:0000256" key="1">
    <source>
        <dbReference type="ARBA" id="ARBA00022741"/>
    </source>
</evidence>
<dbReference type="InterPro" id="IPR029033">
    <property type="entry name" value="His_PPase_superfam"/>
</dbReference>
<dbReference type="Gene3D" id="3.40.50.1240">
    <property type="entry name" value="Phosphoglycerate mutase-like"/>
    <property type="match status" value="1"/>
</dbReference>
<dbReference type="PROSITE" id="PS00175">
    <property type="entry name" value="PG_MUTASE"/>
    <property type="match status" value="1"/>
</dbReference>
<accession>A0A6U0F6K5</accession>
<dbReference type="SMART" id="SM00855">
    <property type="entry name" value="PGAM"/>
    <property type="match status" value="1"/>
</dbReference>
<sequence length="553" mass="62207">MAHAPSPSDAFERGNSMDQQPKDANLLYAKSQEDLLRVKSHNPAPTTVPPPIAALAGNIGERHVLVFVGLPLRGKRTIALRLKRYLRFFHGARCRAFDIAATSGSGAVLDELGRFLRSDAETKGVNVRLERDGIDPMDANAKHVDSGRVAVVYSSDASSTFYDTWSGTSKERRRTILRQLEELSDGDAHSGARKVKTIFIETTLTKQALKDEVLSQRVARDVKKGLVKPEDVEREKTAWRRRIDEYRKLYVTLQEDGSEDDLSYIKLYNYGERVMTNRMRAYLPQRIVQFLTATHPTAHKIYLCRHGESEYNTTGRLGGNSPITAKGVVFSEILARFAGEKICGMRRDESTGEWCETSSTKRARLWTSSLIRTIQTAAHIPHPKISNGDWEQMSPRVYRNIDEIFAGDCEGMTPEDIVLNNPQAAHLRSMDKIGYRYPRGESYFDLISRIEPCIQEMESYTEPVLIVSHQAILRLIFAYLTGVDREKAPGMNTFAQNVIYEITLDASCEDLITNDVDAVPSFVVAHDFNADVARLEGVTDAEARRAEIDAIQF</sequence>
<dbReference type="InterPro" id="IPR001345">
    <property type="entry name" value="PG/BPGM_mutase_AS"/>
</dbReference>
<organism evidence="4">
    <name type="scientific">Ostreococcus mediterraneus</name>
    <dbReference type="NCBI Taxonomy" id="1486918"/>
    <lineage>
        <taxon>Eukaryota</taxon>
        <taxon>Viridiplantae</taxon>
        <taxon>Chlorophyta</taxon>
        <taxon>Mamiellophyceae</taxon>
        <taxon>Mamiellales</taxon>
        <taxon>Bathycoccaceae</taxon>
        <taxon>Ostreococcus</taxon>
    </lineage>
</organism>
<dbReference type="EMBL" id="HBEW01005778">
    <property type="protein sequence ID" value="CAD8584349.1"/>
    <property type="molecule type" value="Transcribed_RNA"/>
</dbReference>
<dbReference type="PANTHER" id="PTHR10606:SF44">
    <property type="entry name" value="6-PHOSPHOFRUCTO 2-KINASE_FRUCTOSE 2,6-BISPHOSPHATASE LONG FORM"/>
    <property type="match status" value="1"/>
</dbReference>
<feature type="domain" description="6-phosphofructo-2-kinase" evidence="3">
    <location>
        <begin position="62"/>
        <end position="296"/>
    </location>
</feature>
<dbReference type="GO" id="GO:0005829">
    <property type="term" value="C:cytosol"/>
    <property type="evidence" value="ECO:0007669"/>
    <property type="project" value="TreeGrafter"/>
</dbReference>
<evidence type="ECO:0000256" key="2">
    <source>
        <dbReference type="ARBA" id="ARBA00022840"/>
    </source>
</evidence>
<dbReference type="PRINTS" id="PR00991">
    <property type="entry name" value="6PFRUCTKNASE"/>
</dbReference>
<dbReference type="InterPro" id="IPR013078">
    <property type="entry name" value="His_Pase_superF_clade-1"/>
</dbReference>
<dbReference type="InterPro" id="IPR003094">
    <property type="entry name" value="6Pfruct_kin"/>
</dbReference>
<dbReference type="SUPFAM" id="SSF52540">
    <property type="entry name" value="P-loop containing nucleoside triphosphate hydrolases"/>
    <property type="match status" value="1"/>
</dbReference>
<keyword evidence="2" id="KW-0067">ATP-binding</keyword>
<gene>
    <name evidence="4" type="ORF">OMED0929_LOCUS4867</name>
</gene>
<dbReference type="AlphaFoldDB" id="A0A6U0F6K5"/>
<dbReference type="SUPFAM" id="SSF53254">
    <property type="entry name" value="Phosphoglycerate mutase-like"/>
    <property type="match status" value="1"/>
</dbReference>
<dbReference type="Pfam" id="PF01591">
    <property type="entry name" value="6PF2K"/>
    <property type="match status" value="1"/>
</dbReference>
<dbReference type="InterPro" id="IPR013079">
    <property type="entry name" value="6Phosfructo_kin"/>
</dbReference>
<reference evidence="4" key="1">
    <citation type="submission" date="2021-01" db="EMBL/GenBank/DDBJ databases">
        <authorList>
            <person name="Corre E."/>
            <person name="Pelletier E."/>
            <person name="Niang G."/>
            <person name="Scheremetjew M."/>
            <person name="Finn R."/>
            <person name="Kale V."/>
            <person name="Holt S."/>
            <person name="Cochrane G."/>
            <person name="Meng A."/>
            <person name="Brown T."/>
            <person name="Cohen L."/>
        </authorList>
    </citation>
    <scope>NUCLEOTIDE SEQUENCE</scope>
    <source>
        <strain evidence="4">Clade-D-RCC2572</strain>
    </source>
</reference>
<evidence type="ECO:0000313" key="4">
    <source>
        <dbReference type="EMBL" id="CAD8584349.1"/>
    </source>
</evidence>
<evidence type="ECO:0000259" key="3">
    <source>
        <dbReference type="Pfam" id="PF01591"/>
    </source>
</evidence>
<dbReference type="Gene3D" id="3.40.50.300">
    <property type="entry name" value="P-loop containing nucleotide triphosphate hydrolases"/>
    <property type="match status" value="1"/>
</dbReference>
<dbReference type="GO" id="GO:0003873">
    <property type="term" value="F:6-phosphofructo-2-kinase activity"/>
    <property type="evidence" value="ECO:0007669"/>
    <property type="project" value="InterPro"/>
</dbReference>
<dbReference type="CDD" id="cd07067">
    <property type="entry name" value="HP_PGM_like"/>
    <property type="match status" value="1"/>
</dbReference>